<proteinExistence type="predicted"/>
<keyword evidence="2" id="KW-1185">Reference proteome</keyword>
<sequence>MRKNRWLLILLLISLGALVSYVEAAERLNIEVFDVETKQVTNTTANSEIVQKELGNSLTKITGLTKEFDPIPTKGQMIKIPLEPSVTVNNEWVTTFINELILILPTGSKPLLMIFDDENKPYFFEFDYDLQLLKSEIEQSLS</sequence>
<dbReference type="RefSeq" id="WP_120190341.1">
    <property type="nucleotide sequence ID" value="NZ_MCHY01000009.1"/>
</dbReference>
<accession>A0A419SGD0</accession>
<evidence type="ECO:0000313" key="1">
    <source>
        <dbReference type="EMBL" id="RKD22852.1"/>
    </source>
</evidence>
<reference evidence="1 2" key="1">
    <citation type="submission" date="2016-08" db="EMBL/GenBank/DDBJ databases">
        <title>Novel Firmicute Genomes.</title>
        <authorList>
            <person name="Poppleton D.I."/>
            <person name="Gribaldo S."/>
        </authorList>
    </citation>
    <scope>NUCLEOTIDE SEQUENCE [LARGE SCALE GENOMIC DNA]</scope>
    <source>
        <strain evidence="1 2">RAOx-1</strain>
    </source>
</reference>
<organism evidence="1 2">
    <name type="scientific">Ammoniphilus oxalaticus</name>
    <dbReference type="NCBI Taxonomy" id="66863"/>
    <lineage>
        <taxon>Bacteria</taxon>
        <taxon>Bacillati</taxon>
        <taxon>Bacillota</taxon>
        <taxon>Bacilli</taxon>
        <taxon>Bacillales</taxon>
        <taxon>Paenibacillaceae</taxon>
        <taxon>Aneurinibacillus group</taxon>
        <taxon>Ammoniphilus</taxon>
    </lineage>
</organism>
<dbReference type="EMBL" id="MCHY01000009">
    <property type="protein sequence ID" value="RKD22852.1"/>
    <property type="molecule type" value="Genomic_DNA"/>
</dbReference>
<dbReference type="Proteomes" id="UP000284219">
    <property type="component" value="Unassembled WGS sequence"/>
</dbReference>
<gene>
    <name evidence="1" type="ORF">BEP19_11460</name>
</gene>
<dbReference type="AlphaFoldDB" id="A0A419SGD0"/>
<dbReference type="OrthoDB" id="2083243at2"/>
<evidence type="ECO:0000313" key="2">
    <source>
        <dbReference type="Proteomes" id="UP000284219"/>
    </source>
</evidence>
<protein>
    <submittedName>
        <fullName evidence="1">Uncharacterized protein</fullName>
    </submittedName>
</protein>
<comment type="caution">
    <text evidence="1">The sequence shown here is derived from an EMBL/GenBank/DDBJ whole genome shotgun (WGS) entry which is preliminary data.</text>
</comment>
<name>A0A419SGD0_9BACL</name>